<accession>A0AAV0TUT8</accession>
<organism evidence="1 2">
    <name type="scientific">Peronospora farinosa</name>
    <dbReference type="NCBI Taxonomy" id="134698"/>
    <lineage>
        <taxon>Eukaryota</taxon>
        <taxon>Sar</taxon>
        <taxon>Stramenopiles</taxon>
        <taxon>Oomycota</taxon>
        <taxon>Peronosporomycetes</taxon>
        <taxon>Peronosporales</taxon>
        <taxon>Peronosporaceae</taxon>
        <taxon>Peronospora</taxon>
    </lineage>
</organism>
<comment type="caution">
    <text evidence="1">The sequence shown here is derived from an EMBL/GenBank/DDBJ whole genome shotgun (WGS) entry which is preliminary data.</text>
</comment>
<dbReference type="EMBL" id="CANTFK010000799">
    <property type="protein sequence ID" value="CAI5727837.1"/>
    <property type="molecule type" value="Genomic_DNA"/>
</dbReference>
<dbReference type="AlphaFoldDB" id="A0AAV0TUT8"/>
<dbReference type="InterPro" id="IPR024079">
    <property type="entry name" value="MetalloPept_cat_dom_sf"/>
</dbReference>
<dbReference type="Proteomes" id="UP001159659">
    <property type="component" value="Unassembled WGS sequence"/>
</dbReference>
<dbReference type="Gene3D" id="3.40.390.10">
    <property type="entry name" value="Collagenase (Catalytic Domain)"/>
    <property type="match status" value="1"/>
</dbReference>
<name>A0AAV0TUT8_9STRA</name>
<sequence length="141" mass="15753">MQKNLKQVDWLDGPTRQAAVEKIGTITNLIGYSTLAEHFPYELRGDALHAENICGIVMKHRYNRDIGRISGLLNRNDCTTMDVESPFFAFEYHLHATLLLLVVSSVTSSRMALITLEDTTLVTHLTGGVTTQQTSFDEAIQ</sequence>
<protein>
    <submittedName>
        <fullName evidence="1">Uncharacterized protein</fullName>
    </submittedName>
</protein>
<gene>
    <name evidence="1" type="ORF">PFR002_LOCUS5664</name>
</gene>
<proteinExistence type="predicted"/>
<dbReference type="GO" id="GO:0008237">
    <property type="term" value="F:metallopeptidase activity"/>
    <property type="evidence" value="ECO:0007669"/>
    <property type="project" value="InterPro"/>
</dbReference>
<evidence type="ECO:0000313" key="2">
    <source>
        <dbReference type="Proteomes" id="UP001159659"/>
    </source>
</evidence>
<evidence type="ECO:0000313" key="1">
    <source>
        <dbReference type="EMBL" id="CAI5727837.1"/>
    </source>
</evidence>
<dbReference type="Gene3D" id="1.10.1380.10">
    <property type="entry name" value="Neutral endopeptidase , domain2"/>
    <property type="match status" value="1"/>
</dbReference>
<reference evidence="1" key="1">
    <citation type="submission" date="2022-12" db="EMBL/GenBank/DDBJ databases">
        <authorList>
            <person name="Webb A."/>
        </authorList>
    </citation>
    <scope>NUCLEOTIDE SEQUENCE</scope>
    <source>
        <strain evidence="1">Pf2</strain>
    </source>
</reference>
<dbReference type="InterPro" id="IPR042089">
    <property type="entry name" value="Peptidase_M13_dom_2"/>
</dbReference>